<dbReference type="PROSITE" id="PS00107">
    <property type="entry name" value="PROTEIN_KINASE_ATP"/>
    <property type="match status" value="1"/>
</dbReference>
<gene>
    <name evidence="11" type="ORF">MC7420_8110</name>
</gene>
<dbReference type="InterPro" id="IPR006626">
    <property type="entry name" value="PbH1"/>
</dbReference>
<keyword evidence="4 9" id="KW-0547">Nucleotide-binding</keyword>
<dbReference type="NCBIfam" id="NF045510">
    <property type="entry name" value="4Cys_prefix_kin"/>
    <property type="match status" value="1"/>
</dbReference>
<sequence>MSYCINLTCQSPQNQNGSRVCQNCGAKLRLGDRYTPIRQIGQGGFGRTFLAVDEYKPSKPHCVIKQVFPHIHGSQNQQKVAELFEQEAVRLDELGKHPQIPELLAHFEAEGCQYLVQEFIQGQTLAEKLAQEGSFDDTQIINLLQDLLPVLQFIHNQQVIHRDIKPENIIQRIPSSPSQLTQISVTSQTESVTSLPTSAPKLVLVDFGASKFSPRTALSVTGTVIGSVGYTAPEQAAGKAVFASDIYSLGVTCIHLLTKTDPFDLYSFDDGVWVWRDILNHPISERLGRILDKMLQGATKQRYQSATEVLHDLEAVTNPPSLSLSKTPSLLPIKKELIVAKLGEANYRRIRDAIKQAEPQTRIVVRPGFYQESLVIDKDVEIVGQGQPEDIIIESRYQPCLQIQTEQAAVRGLTLRHQDWFNVQQANGIGRLVSEPLLKPYAIDIPQGQLILEDCTIISNGIACIYIHGAIANPKIRHCQIQGGAMYGILVSQNGQGLIEHCTLSDHNTGVYILKGSHPTLQHCKIYRMQQDGVFIGSDCKVTLAACDIGANGGVGVTIKKEGNAKIWQCQINRNQAQGIYIESNGAGPIEACDLSGNRGGAWYIAPQCSVNRHGNRE</sequence>
<dbReference type="STRING" id="118168.MC7420_8110"/>
<organism evidence="11 12">
    <name type="scientific">Coleofasciculus chthonoplastes PCC 7420</name>
    <dbReference type="NCBI Taxonomy" id="118168"/>
    <lineage>
        <taxon>Bacteria</taxon>
        <taxon>Bacillati</taxon>
        <taxon>Cyanobacteriota</taxon>
        <taxon>Cyanophyceae</taxon>
        <taxon>Coleofasciculales</taxon>
        <taxon>Coleofasciculaceae</taxon>
        <taxon>Coleofasciculus</taxon>
    </lineage>
</organism>
<dbReference type="Gene3D" id="1.10.510.10">
    <property type="entry name" value="Transferase(Phosphotransferase) domain 1"/>
    <property type="match status" value="1"/>
</dbReference>
<evidence type="ECO:0000256" key="5">
    <source>
        <dbReference type="ARBA" id="ARBA00022777"/>
    </source>
</evidence>
<keyword evidence="12" id="KW-1185">Reference proteome</keyword>
<dbReference type="InterPro" id="IPR017441">
    <property type="entry name" value="Protein_kinase_ATP_BS"/>
</dbReference>
<evidence type="ECO:0000256" key="7">
    <source>
        <dbReference type="ARBA" id="ARBA00047899"/>
    </source>
</evidence>
<dbReference type="InterPro" id="IPR039448">
    <property type="entry name" value="Beta_helix"/>
</dbReference>
<dbReference type="SUPFAM" id="SSF56112">
    <property type="entry name" value="Protein kinase-like (PK-like)"/>
    <property type="match status" value="1"/>
</dbReference>
<dbReference type="InterPro" id="IPR011050">
    <property type="entry name" value="Pectin_lyase_fold/virulence"/>
</dbReference>
<feature type="domain" description="Protein kinase" evidence="10">
    <location>
        <begin position="34"/>
        <end position="314"/>
    </location>
</feature>
<proteinExistence type="predicted"/>
<evidence type="ECO:0000313" key="11">
    <source>
        <dbReference type="EMBL" id="EDX70900.1"/>
    </source>
</evidence>
<evidence type="ECO:0000256" key="6">
    <source>
        <dbReference type="ARBA" id="ARBA00022840"/>
    </source>
</evidence>
<dbReference type="Pfam" id="PF00069">
    <property type="entry name" value="Pkinase"/>
    <property type="match status" value="1"/>
</dbReference>
<dbReference type="PROSITE" id="PS50011">
    <property type="entry name" value="PROTEIN_KINASE_DOM"/>
    <property type="match status" value="1"/>
</dbReference>
<dbReference type="GO" id="GO:0005524">
    <property type="term" value="F:ATP binding"/>
    <property type="evidence" value="ECO:0007669"/>
    <property type="project" value="UniProtKB-UniRule"/>
</dbReference>
<evidence type="ECO:0000256" key="9">
    <source>
        <dbReference type="PROSITE-ProRule" id="PRU10141"/>
    </source>
</evidence>
<dbReference type="Pfam" id="PF13229">
    <property type="entry name" value="Beta_helix"/>
    <property type="match status" value="1"/>
</dbReference>
<dbReference type="EMBL" id="DS989879">
    <property type="protein sequence ID" value="EDX70900.1"/>
    <property type="molecule type" value="Genomic_DNA"/>
</dbReference>
<evidence type="ECO:0000256" key="8">
    <source>
        <dbReference type="ARBA" id="ARBA00048679"/>
    </source>
</evidence>
<evidence type="ECO:0000256" key="4">
    <source>
        <dbReference type="ARBA" id="ARBA00022741"/>
    </source>
</evidence>
<dbReference type="InterPro" id="IPR011009">
    <property type="entry name" value="Kinase-like_dom_sf"/>
</dbReference>
<dbReference type="Gene3D" id="2.160.20.10">
    <property type="entry name" value="Single-stranded right-handed beta-helix, Pectin lyase-like"/>
    <property type="match status" value="1"/>
</dbReference>
<dbReference type="Proteomes" id="UP000003835">
    <property type="component" value="Unassembled WGS sequence"/>
</dbReference>
<keyword evidence="2" id="KW-0723">Serine/threonine-protein kinase</keyword>
<keyword evidence="5 11" id="KW-0418">Kinase</keyword>
<dbReference type="AlphaFoldDB" id="B4W4L3"/>
<accession>B4W4L3</accession>
<evidence type="ECO:0000313" key="12">
    <source>
        <dbReference type="Proteomes" id="UP000003835"/>
    </source>
</evidence>
<protein>
    <recommendedName>
        <fullName evidence="1">non-specific serine/threonine protein kinase</fullName>
        <ecNumber evidence="1">2.7.11.1</ecNumber>
    </recommendedName>
</protein>
<comment type="catalytic activity">
    <reaction evidence="7">
        <text>L-threonyl-[protein] + ATP = O-phospho-L-threonyl-[protein] + ADP + H(+)</text>
        <dbReference type="Rhea" id="RHEA:46608"/>
        <dbReference type="Rhea" id="RHEA-COMP:11060"/>
        <dbReference type="Rhea" id="RHEA-COMP:11605"/>
        <dbReference type="ChEBI" id="CHEBI:15378"/>
        <dbReference type="ChEBI" id="CHEBI:30013"/>
        <dbReference type="ChEBI" id="CHEBI:30616"/>
        <dbReference type="ChEBI" id="CHEBI:61977"/>
        <dbReference type="ChEBI" id="CHEBI:456216"/>
        <dbReference type="EC" id="2.7.11.1"/>
    </reaction>
</comment>
<dbReference type="PANTHER" id="PTHR24363:SF0">
    <property type="entry name" value="SERINE_THREONINE KINASE LIKE DOMAIN CONTAINING 1"/>
    <property type="match status" value="1"/>
</dbReference>
<dbReference type="eggNOG" id="COG0515">
    <property type="taxonomic scope" value="Bacteria"/>
</dbReference>
<evidence type="ECO:0000256" key="2">
    <source>
        <dbReference type="ARBA" id="ARBA00022527"/>
    </source>
</evidence>
<dbReference type="HOGENOM" id="CLU_382969_0_0_3"/>
<dbReference type="SMART" id="SM00710">
    <property type="entry name" value="PbH1"/>
    <property type="match status" value="6"/>
</dbReference>
<comment type="catalytic activity">
    <reaction evidence="8">
        <text>L-seryl-[protein] + ATP = O-phospho-L-seryl-[protein] + ADP + H(+)</text>
        <dbReference type="Rhea" id="RHEA:17989"/>
        <dbReference type="Rhea" id="RHEA-COMP:9863"/>
        <dbReference type="Rhea" id="RHEA-COMP:11604"/>
        <dbReference type="ChEBI" id="CHEBI:15378"/>
        <dbReference type="ChEBI" id="CHEBI:29999"/>
        <dbReference type="ChEBI" id="CHEBI:30616"/>
        <dbReference type="ChEBI" id="CHEBI:83421"/>
        <dbReference type="ChEBI" id="CHEBI:456216"/>
        <dbReference type="EC" id="2.7.11.1"/>
    </reaction>
</comment>
<dbReference type="SMART" id="SM00220">
    <property type="entry name" value="S_TKc"/>
    <property type="match status" value="1"/>
</dbReference>
<dbReference type="RefSeq" id="WP_006106259.1">
    <property type="nucleotide sequence ID" value="NZ_DS989879.1"/>
</dbReference>
<name>B4W4L3_9CYAN</name>
<dbReference type="CDD" id="cd14014">
    <property type="entry name" value="STKc_PknB_like"/>
    <property type="match status" value="1"/>
</dbReference>
<evidence type="ECO:0000256" key="3">
    <source>
        <dbReference type="ARBA" id="ARBA00022679"/>
    </source>
</evidence>
<keyword evidence="6 9" id="KW-0067">ATP-binding</keyword>
<feature type="binding site" evidence="9">
    <location>
        <position position="65"/>
    </location>
    <ligand>
        <name>ATP</name>
        <dbReference type="ChEBI" id="CHEBI:30616"/>
    </ligand>
</feature>
<reference evidence="11 12" key="1">
    <citation type="submission" date="2008-07" db="EMBL/GenBank/DDBJ databases">
        <authorList>
            <person name="Tandeau de Marsac N."/>
            <person name="Ferriera S."/>
            <person name="Johnson J."/>
            <person name="Kravitz S."/>
            <person name="Beeson K."/>
            <person name="Sutton G."/>
            <person name="Rogers Y.-H."/>
            <person name="Friedman R."/>
            <person name="Frazier M."/>
            <person name="Venter J.C."/>
        </authorList>
    </citation>
    <scope>NUCLEOTIDE SEQUENCE [LARGE SCALE GENOMIC DNA]</scope>
    <source>
        <strain evidence="11 12">PCC 7420</strain>
    </source>
</reference>
<dbReference type="GO" id="GO:0004674">
    <property type="term" value="F:protein serine/threonine kinase activity"/>
    <property type="evidence" value="ECO:0007669"/>
    <property type="project" value="UniProtKB-KW"/>
</dbReference>
<dbReference type="EC" id="2.7.11.1" evidence="1"/>
<keyword evidence="3" id="KW-0808">Transferase</keyword>
<dbReference type="eggNOG" id="COG4677">
    <property type="taxonomic scope" value="Bacteria"/>
</dbReference>
<dbReference type="SUPFAM" id="SSF51126">
    <property type="entry name" value="Pectin lyase-like"/>
    <property type="match status" value="1"/>
</dbReference>
<evidence type="ECO:0000259" key="10">
    <source>
        <dbReference type="PROSITE" id="PS50011"/>
    </source>
</evidence>
<dbReference type="Gene3D" id="3.30.200.20">
    <property type="entry name" value="Phosphorylase Kinase, domain 1"/>
    <property type="match status" value="1"/>
</dbReference>
<dbReference type="PANTHER" id="PTHR24363">
    <property type="entry name" value="SERINE/THREONINE PROTEIN KINASE"/>
    <property type="match status" value="1"/>
</dbReference>
<dbReference type="InterPro" id="IPR012334">
    <property type="entry name" value="Pectin_lyas_fold"/>
</dbReference>
<evidence type="ECO:0000256" key="1">
    <source>
        <dbReference type="ARBA" id="ARBA00012513"/>
    </source>
</evidence>
<dbReference type="InterPro" id="IPR000719">
    <property type="entry name" value="Prot_kinase_dom"/>
</dbReference>